<evidence type="ECO:0000256" key="7">
    <source>
        <dbReference type="ARBA" id="ARBA00047599"/>
    </source>
</evidence>
<keyword evidence="3" id="KW-0285">Flavoprotein</keyword>
<name>A0A1M4XMK2_9FIRM</name>
<dbReference type="EMBL" id="FQUG01000005">
    <property type="protein sequence ID" value="SHE94650.1"/>
    <property type="molecule type" value="Genomic_DNA"/>
</dbReference>
<organism evidence="10 11">
    <name type="scientific">Schwartzia succinivorans DSM 10502</name>
    <dbReference type="NCBI Taxonomy" id="1123243"/>
    <lineage>
        <taxon>Bacteria</taxon>
        <taxon>Bacillati</taxon>
        <taxon>Bacillota</taxon>
        <taxon>Negativicutes</taxon>
        <taxon>Selenomonadales</taxon>
        <taxon>Selenomonadaceae</taxon>
        <taxon>Schwartzia</taxon>
    </lineage>
</organism>
<proteinExistence type="inferred from homology"/>
<dbReference type="PANTHER" id="PTHR43706:SF47">
    <property type="entry name" value="EXTERNAL NADH-UBIQUINONE OXIDOREDUCTASE 1, MITOCHONDRIAL-RELATED"/>
    <property type="match status" value="1"/>
</dbReference>
<feature type="transmembrane region" description="Helical" evidence="8">
    <location>
        <begin position="375"/>
        <end position="400"/>
    </location>
</feature>
<keyword evidence="4" id="KW-0274">FAD</keyword>
<dbReference type="SUPFAM" id="SSF51905">
    <property type="entry name" value="FAD/NAD(P)-binding domain"/>
    <property type="match status" value="1"/>
</dbReference>
<dbReference type="Proteomes" id="UP000184404">
    <property type="component" value="Unassembled WGS sequence"/>
</dbReference>
<evidence type="ECO:0000313" key="10">
    <source>
        <dbReference type="EMBL" id="SHE94650.1"/>
    </source>
</evidence>
<dbReference type="PRINTS" id="PR00411">
    <property type="entry name" value="PNDRDTASEI"/>
</dbReference>
<dbReference type="AlphaFoldDB" id="A0A1M4XMK2"/>
<feature type="domain" description="FAD/NAD(P)-binding" evidence="9">
    <location>
        <begin position="10"/>
        <end position="321"/>
    </location>
</feature>
<sequence>MNEKSNARPHVVILGAGMGGVKAAQCFAGEPVDVTVVDQNNYQFFAPLLYQLSTGILEESEIALPVRQFFRSQSNADFHLGCVTGFDTANKTVFTDTGDISYDYLIVALGSTTRYFGMKDIEEHSFPMKTLSESAAIRDHIMRCIESAAHETDEEKRQALLTFIVVGGGPTGVEEAGAIAELLHNTLPRDYPRLDLKKADVKLIEMTDSLLMMMPMKLRESAAKSLRKKGVDVRLNTAVSNYDGETVTFKNGETVKAYTLIWASGVQAVDVCKELGAKQAGDGRIIVGRDLSVPELPEVYVIGDCAHFIEKSGEPPLATIAPYAMQEAACAAHNIMCQIEGEPQKTFVSHDLGSMAMVGRFAGVMAKGSMTMDGFFAWAAWLAVHVIRLAGWTTNFIVLYKWLLNTLFSTRPACLTRERDEAKNLQ</sequence>
<keyword evidence="8" id="KW-1133">Transmembrane helix</keyword>
<dbReference type="PRINTS" id="PR00368">
    <property type="entry name" value="FADPNR"/>
</dbReference>
<keyword evidence="6" id="KW-0520">NAD</keyword>
<dbReference type="InterPro" id="IPR036188">
    <property type="entry name" value="FAD/NAD-bd_sf"/>
</dbReference>
<dbReference type="OrthoDB" id="9784880at2"/>
<evidence type="ECO:0000259" key="9">
    <source>
        <dbReference type="Pfam" id="PF07992"/>
    </source>
</evidence>
<keyword evidence="11" id="KW-1185">Reference proteome</keyword>
<accession>A0A1M4XMK2</accession>
<evidence type="ECO:0000256" key="6">
    <source>
        <dbReference type="ARBA" id="ARBA00023027"/>
    </source>
</evidence>
<dbReference type="GO" id="GO:0050136">
    <property type="term" value="F:NADH dehydrogenase (quinone) (non-electrogenic) activity"/>
    <property type="evidence" value="ECO:0007669"/>
    <property type="project" value="UniProtKB-EC"/>
</dbReference>
<evidence type="ECO:0000256" key="5">
    <source>
        <dbReference type="ARBA" id="ARBA00023002"/>
    </source>
</evidence>
<evidence type="ECO:0000256" key="2">
    <source>
        <dbReference type="ARBA" id="ARBA00012637"/>
    </source>
</evidence>
<keyword evidence="5" id="KW-0560">Oxidoreductase</keyword>
<comment type="similarity">
    <text evidence="1">Belongs to the NADH dehydrogenase family.</text>
</comment>
<dbReference type="Pfam" id="PF07992">
    <property type="entry name" value="Pyr_redox_2"/>
    <property type="match status" value="1"/>
</dbReference>
<evidence type="ECO:0000256" key="4">
    <source>
        <dbReference type="ARBA" id="ARBA00022827"/>
    </source>
</evidence>
<keyword evidence="8" id="KW-0472">Membrane</keyword>
<protein>
    <recommendedName>
        <fullName evidence="2">NADH:ubiquinone reductase (non-electrogenic)</fullName>
        <ecNumber evidence="2">1.6.5.9</ecNumber>
    </recommendedName>
</protein>
<comment type="catalytic activity">
    <reaction evidence="7">
        <text>a quinone + NADH + H(+) = a quinol + NAD(+)</text>
        <dbReference type="Rhea" id="RHEA:46160"/>
        <dbReference type="ChEBI" id="CHEBI:15378"/>
        <dbReference type="ChEBI" id="CHEBI:24646"/>
        <dbReference type="ChEBI" id="CHEBI:57540"/>
        <dbReference type="ChEBI" id="CHEBI:57945"/>
        <dbReference type="ChEBI" id="CHEBI:132124"/>
        <dbReference type="EC" id="1.6.5.9"/>
    </reaction>
</comment>
<dbReference type="PANTHER" id="PTHR43706">
    <property type="entry name" value="NADH DEHYDROGENASE"/>
    <property type="match status" value="1"/>
</dbReference>
<keyword evidence="8" id="KW-0812">Transmembrane</keyword>
<dbReference type="Gene3D" id="3.50.50.100">
    <property type="match status" value="1"/>
</dbReference>
<dbReference type="InterPro" id="IPR045024">
    <property type="entry name" value="NDH-2"/>
</dbReference>
<dbReference type="STRING" id="1123243.SAMN02745190_01537"/>
<evidence type="ECO:0000256" key="3">
    <source>
        <dbReference type="ARBA" id="ARBA00022630"/>
    </source>
</evidence>
<evidence type="ECO:0000313" key="11">
    <source>
        <dbReference type="Proteomes" id="UP000184404"/>
    </source>
</evidence>
<evidence type="ECO:0000256" key="8">
    <source>
        <dbReference type="SAM" id="Phobius"/>
    </source>
</evidence>
<evidence type="ECO:0000256" key="1">
    <source>
        <dbReference type="ARBA" id="ARBA00005272"/>
    </source>
</evidence>
<dbReference type="InterPro" id="IPR023753">
    <property type="entry name" value="FAD/NAD-binding_dom"/>
</dbReference>
<reference evidence="10 11" key="1">
    <citation type="submission" date="2016-11" db="EMBL/GenBank/DDBJ databases">
        <authorList>
            <person name="Jaros S."/>
            <person name="Januszkiewicz K."/>
            <person name="Wedrychowicz H."/>
        </authorList>
    </citation>
    <scope>NUCLEOTIDE SEQUENCE [LARGE SCALE GENOMIC DNA]</scope>
    <source>
        <strain evidence="10 11">DSM 10502</strain>
    </source>
</reference>
<dbReference type="EC" id="1.6.5.9" evidence="2"/>
<dbReference type="RefSeq" id="WP_072935631.1">
    <property type="nucleotide sequence ID" value="NZ_FQUG01000005.1"/>
</dbReference>
<gene>
    <name evidence="10" type="ORF">SAMN02745190_01537</name>
</gene>